<gene>
    <name evidence="1" type="ORF">TbgDal_IV1070</name>
</gene>
<protein>
    <submittedName>
        <fullName evidence="1">T. brucei spp.-specific protein</fullName>
    </submittedName>
</protein>
<evidence type="ECO:0000313" key="2">
    <source>
        <dbReference type="Proteomes" id="UP000002316"/>
    </source>
</evidence>
<accession>C9ZLX7</accession>
<organism evidence="1 2">
    <name type="scientific">Trypanosoma brucei gambiense (strain MHOM/CI/86/DAL972)</name>
    <dbReference type="NCBI Taxonomy" id="679716"/>
    <lineage>
        <taxon>Eukaryota</taxon>
        <taxon>Discoba</taxon>
        <taxon>Euglenozoa</taxon>
        <taxon>Kinetoplastea</taxon>
        <taxon>Metakinetoplastina</taxon>
        <taxon>Trypanosomatida</taxon>
        <taxon>Trypanosomatidae</taxon>
        <taxon>Trypanosoma</taxon>
    </lineage>
</organism>
<sequence>MGRKIYCQPVPLFCCSLLFMQWYPVTLMDASFLVTAITKQKKN</sequence>
<dbReference type="KEGG" id="tbg:TbgDal_IV1070"/>
<reference evidence="2" key="1">
    <citation type="journal article" date="2010" name="PLoS Negl. Trop. Dis.">
        <title>The genome sequence of Trypanosoma brucei gambiense, causative agent of chronic human african trypanosomiasis.</title>
        <authorList>
            <person name="Jackson A.P."/>
            <person name="Sanders M."/>
            <person name="Berry A."/>
            <person name="McQuillan J."/>
            <person name="Aslett M.A."/>
            <person name="Quail M.A."/>
            <person name="Chukualim B."/>
            <person name="Capewell P."/>
            <person name="MacLeod A."/>
            <person name="Melville S.E."/>
            <person name="Gibson W."/>
            <person name="Barry J.D."/>
            <person name="Berriman M."/>
            <person name="Hertz-Fowler C."/>
        </authorList>
    </citation>
    <scope>NUCLEOTIDE SEQUENCE [LARGE SCALE GENOMIC DNA]</scope>
    <source>
        <strain evidence="2">MHOM/CI/86/DAL972</strain>
    </source>
</reference>
<dbReference type="Proteomes" id="UP000002316">
    <property type="component" value="Chromosome 4"/>
</dbReference>
<name>C9ZLX7_TRYB9</name>
<dbReference type="GeneID" id="23859509"/>
<dbReference type="EMBL" id="FN554967">
    <property type="protein sequence ID" value="CBH10402.1"/>
    <property type="molecule type" value="Genomic_DNA"/>
</dbReference>
<dbReference type="VEuPathDB" id="TriTrypDB:Tbg972.4.1070"/>
<dbReference type="AlphaFoldDB" id="C9ZLX7"/>
<dbReference type="RefSeq" id="XP_011772692.1">
    <property type="nucleotide sequence ID" value="XM_011774390.1"/>
</dbReference>
<evidence type="ECO:0000313" key="1">
    <source>
        <dbReference type="EMBL" id="CBH10402.1"/>
    </source>
</evidence>
<proteinExistence type="predicted"/>